<gene>
    <name evidence="2" type="ORF">C5Y83_23600</name>
</gene>
<protein>
    <recommendedName>
        <fullName evidence="1">3-keto-alpha-glucoside-1,2-lyase/3-keto-2-hydroxy-glucal hydratase domain-containing protein</fullName>
    </recommendedName>
</protein>
<proteinExistence type="predicted"/>
<dbReference type="InterPro" id="IPR010496">
    <property type="entry name" value="AL/BT2_dom"/>
</dbReference>
<evidence type="ECO:0000313" key="2">
    <source>
        <dbReference type="EMBL" id="PQO30354.1"/>
    </source>
</evidence>
<organism evidence="2 3">
    <name type="scientific">Blastopirellula marina</name>
    <dbReference type="NCBI Taxonomy" id="124"/>
    <lineage>
        <taxon>Bacteria</taxon>
        <taxon>Pseudomonadati</taxon>
        <taxon>Planctomycetota</taxon>
        <taxon>Planctomycetia</taxon>
        <taxon>Pirellulales</taxon>
        <taxon>Pirellulaceae</taxon>
        <taxon>Blastopirellula</taxon>
    </lineage>
</organism>
<dbReference type="AlphaFoldDB" id="A0A2S8FEK3"/>
<feature type="domain" description="3-keto-alpha-glucoside-1,2-lyase/3-keto-2-hydroxy-glucal hydratase" evidence="1">
    <location>
        <begin position="60"/>
        <end position="257"/>
    </location>
</feature>
<name>A0A2S8FEK3_9BACT</name>
<reference evidence="2 3" key="1">
    <citation type="submission" date="2018-02" db="EMBL/GenBank/DDBJ databases">
        <title>Comparative genomes isolates from brazilian mangrove.</title>
        <authorList>
            <person name="Araujo J.E."/>
            <person name="Taketani R.G."/>
            <person name="Silva M.C.P."/>
            <person name="Loureco M.V."/>
            <person name="Andreote F.D."/>
        </authorList>
    </citation>
    <scope>NUCLEOTIDE SEQUENCE [LARGE SCALE GENOMIC DNA]</scope>
    <source>
        <strain evidence="2 3">Hex-1 MGV</strain>
    </source>
</reference>
<evidence type="ECO:0000313" key="3">
    <source>
        <dbReference type="Proteomes" id="UP000238322"/>
    </source>
</evidence>
<accession>A0A2S8FEK3</accession>
<dbReference type="EMBL" id="PUHY01000014">
    <property type="protein sequence ID" value="PQO30354.1"/>
    <property type="molecule type" value="Genomic_DNA"/>
</dbReference>
<dbReference type="GO" id="GO:0016787">
    <property type="term" value="F:hydrolase activity"/>
    <property type="evidence" value="ECO:0007669"/>
    <property type="project" value="InterPro"/>
</dbReference>
<dbReference type="Proteomes" id="UP000238322">
    <property type="component" value="Unassembled WGS sequence"/>
</dbReference>
<dbReference type="Pfam" id="PF06439">
    <property type="entry name" value="3keto-disac_hyd"/>
    <property type="match status" value="1"/>
</dbReference>
<evidence type="ECO:0000259" key="1">
    <source>
        <dbReference type="Pfam" id="PF06439"/>
    </source>
</evidence>
<comment type="caution">
    <text evidence="2">The sequence shown here is derived from an EMBL/GenBank/DDBJ whole genome shotgun (WGS) entry which is preliminary data.</text>
</comment>
<sequence>MMRSYLPPTIPSRKLNMPTFRLATYAVITLSLFTCHSFAGEFQPTQSPLPVQPPEDAIVLLGENQNGFLSKSGGTIDWPNEDGVVTSTRGETRSNHIVSQLHFRDADIHVEFLLPEKGSGNSGIYIHGNYELQIIDSADKEKLDQGDMGAVYGFAPALVNAAKGPGEWQVYDIRYQAPRRDNNGKITEEGEITAWLNGKKVQDATKLSEPRSNYHPFRYQTTPYLDAIAEQQLKTSIGPVFLQDHDNPVQFRNVWVKPLDNQAFSYQPEEN</sequence>
<dbReference type="Gene3D" id="2.60.120.560">
    <property type="entry name" value="Exo-inulinase, domain 1"/>
    <property type="match status" value="1"/>
</dbReference>